<dbReference type="EMBL" id="JAHQXE010000001">
    <property type="protein sequence ID" value="MBV0900836.1"/>
    <property type="molecule type" value="Genomic_DNA"/>
</dbReference>
<dbReference type="AlphaFoldDB" id="A0AA41KGM6"/>
<gene>
    <name evidence="1" type="ORF">KTS37_03455</name>
</gene>
<dbReference type="RefSeq" id="WP_162411889.1">
    <property type="nucleotide sequence ID" value="NZ_JAHQXE010000001.1"/>
</dbReference>
<evidence type="ECO:0000313" key="2">
    <source>
        <dbReference type="Proteomes" id="UP001166304"/>
    </source>
</evidence>
<organism evidence="1 2">
    <name type="scientific">Haloarcula salina</name>
    <dbReference type="NCBI Taxonomy" id="1429914"/>
    <lineage>
        <taxon>Archaea</taxon>
        <taxon>Methanobacteriati</taxon>
        <taxon>Methanobacteriota</taxon>
        <taxon>Stenosarchaea group</taxon>
        <taxon>Halobacteria</taxon>
        <taxon>Halobacteriales</taxon>
        <taxon>Haloarculaceae</taxon>
        <taxon>Haloarcula</taxon>
    </lineage>
</organism>
<protein>
    <submittedName>
        <fullName evidence="1">Uncharacterized protein</fullName>
    </submittedName>
</protein>
<comment type="caution">
    <text evidence="1">The sequence shown here is derived from an EMBL/GenBank/DDBJ whole genome shotgun (WGS) entry which is preliminary data.</text>
</comment>
<dbReference type="Proteomes" id="UP001166304">
    <property type="component" value="Unassembled WGS sequence"/>
</dbReference>
<name>A0AA41KGM6_9EURY</name>
<keyword evidence="2" id="KW-1185">Reference proteome</keyword>
<accession>A0AA41KGM6</accession>
<evidence type="ECO:0000313" key="1">
    <source>
        <dbReference type="EMBL" id="MBV0900836.1"/>
    </source>
</evidence>
<reference evidence="1" key="1">
    <citation type="submission" date="2021-06" db="EMBL/GenBank/DDBJ databases">
        <title>New haloarchaea isolates fom saline soil.</title>
        <authorList>
            <person name="Duran-Viseras A."/>
            <person name="Sanchez-Porro C.S."/>
            <person name="Ventosa A."/>
        </authorList>
    </citation>
    <scope>NUCLEOTIDE SEQUENCE</scope>
    <source>
        <strain evidence="1">JCM 18369</strain>
    </source>
</reference>
<sequence>MATRPDVTGGYRWTCPLCEKSQTNYLSGGEDEATVVQALEAHIRVSDGDGHGEAHTIPEEIDADSLTNHIVETD</sequence>
<proteinExistence type="predicted"/>